<dbReference type="EMBL" id="QUMQ01000001">
    <property type="protein sequence ID" value="REF98307.1"/>
    <property type="molecule type" value="Genomic_DNA"/>
</dbReference>
<feature type="domain" description="ChsH2 C-terminal OB-fold" evidence="1">
    <location>
        <begin position="55"/>
        <end position="119"/>
    </location>
</feature>
<evidence type="ECO:0000313" key="4">
    <source>
        <dbReference type="Proteomes" id="UP000256913"/>
    </source>
</evidence>
<gene>
    <name evidence="3" type="ORF">DFJ67_4324</name>
</gene>
<dbReference type="InterPro" id="IPR022002">
    <property type="entry name" value="ChsH2_Znr"/>
</dbReference>
<dbReference type="AlphaFoldDB" id="A0A3D9ZM68"/>
<evidence type="ECO:0000259" key="1">
    <source>
        <dbReference type="Pfam" id="PF01796"/>
    </source>
</evidence>
<dbReference type="PANTHER" id="PTHR34075">
    <property type="entry name" value="BLR3430 PROTEIN"/>
    <property type="match status" value="1"/>
</dbReference>
<dbReference type="PANTHER" id="PTHR34075:SF5">
    <property type="entry name" value="BLR3430 PROTEIN"/>
    <property type="match status" value="1"/>
</dbReference>
<proteinExistence type="predicted"/>
<keyword evidence="4" id="KW-1185">Reference proteome</keyword>
<dbReference type="RefSeq" id="WP_116069609.1">
    <property type="nucleotide sequence ID" value="NZ_BONB01000062.1"/>
</dbReference>
<reference evidence="3 4" key="1">
    <citation type="submission" date="2018-08" db="EMBL/GenBank/DDBJ databases">
        <title>Sequencing the genomes of 1000 actinobacteria strains.</title>
        <authorList>
            <person name="Klenk H.-P."/>
        </authorList>
    </citation>
    <scope>NUCLEOTIDE SEQUENCE [LARGE SCALE GENOMIC DNA]</scope>
    <source>
        <strain evidence="3 4">DSM 44099</strain>
    </source>
</reference>
<evidence type="ECO:0000313" key="3">
    <source>
        <dbReference type="EMBL" id="REF98307.1"/>
    </source>
</evidence>
<dbReference type="InterPro" id="IPR012340">
    <property type="entry name" value="NA-bd_OB-fold"/>
</dbReference>
<organism evidence="3 4">
    <name type="scientific">Asanoa ferruginea</name>
    <dbReference type="NCBI Taxonomy" id="53367"/>
    <lineage>
        <taxon>Bacteria</taxon>
        <taxon>Bacillati</taxon>
        <taxon>Actinomycetota</taxon>
        <taxon>Actinomycetes</taxon>
        <taxon>Micromonosporales</taxon>
        <taxon>Micromonosporaceae</taxon>
        <taxon>Asanoa</taxon>
    </lineage>
</organism>
<dbReference type="SUPFAM" id="SSF50249">
    <property type="entry name" value="Nucleic acid-binding proteins"/>
    <property type="match status" value="1"/>
</dbReference>
<sequence length="134" mass="14894">MTRPVPEPTALSAPYWEAAREGRLELQRCRHCRHWIHFPDFLCPRCGSDDLAFEEAGGNGTVDTFTVVHRVFVPGFADHAPYAVGWVLLDEQPGLRVFADFVGIPADRLRIGLPVAACFTDRPGWGTVLSFTTP</sequence>
<dbReference type="Pfam" id="PF12172">
    <property type="entry name" value="zf-ChsH2"/>
    <property type="match status" value="1"/>
</dbReference>
<feature type="domain" description="ChsH2 rubredoxin-like zinc ribbon" evidence="2">
    <location>
        <begin position="16"/>
        <end position="51"/>
    </location>
</feature>
<comment type="caution">
    <text evidence="3">The sequence shown here is derived from an EMBL/GenBank/DDBJ whole genome shotgun (WGS) entry which is preliminary data.</text>
</comment>
<protein>
    <recommendedName>
        <fullName evidence="5">DNA-binding protein</fullName>
    </recommendedName>
</protein>
<name>A0A3D9ZM68_9ACTN</name>
<dbReference type="OrthoDB" id="7470921at2"/>
<dbReference type="Gene3D" id="6.10.30.10">
    <property type="match status" value="1"/>
</dbReference>
<dbReference type="InterPro" id="IPR002878">
    <property type="entry name" value="ChsH2_C"/>
</dbReference>
<dbReference type="InterPro" id="IPR052513">
    <property type="entry name" value="Thioester_dehydratase-like"/>
</dbReference>
<evidence type="ECO:0008006" key="5">
    <source>
        <dbReference type="Google" id="ProtNLM"/>
    </source>
</evidence>
<dbReference type="Pfam" id="PF01796">
    <property type="entry name" value="OB_ChsH2_C"/>
    <property type="match status" value="1"/>
</dbReference>
<evidence type="ECO:0000259" key="2">
    <source>
        <dbReference type="Pfam" id="PF12172"/>
    </source>
</evidence>
<accession>A0A3D9ZM68</accession>
<dbReference type="Proteomes" id="UP000256913">
    <property type="component" value="Unassembled WGS sequence"/>
</dbReference>